<dbReference type="PANTHER" id="PTHR15131:SF3">
    <property type="entry name" value="SNRNA-ACTIVATING PROTEIN COMPLEX SUBUNIT 1"/>
    <property type="match status" value="1"/>
</dbReference>
<accession>A0A4W4HHT6</accession>
<dbReference type="Proteomes" id="UP000314983">
    <property type="component" value="Chromosome 3"/>
</dbReference>
<dbReference type="GeneTree" id="ENSGT00390000018691"/>
<evidence type="ECO:0000313" key="2">
    <source>
        <dbReference type="Ensembl" id="ENSEEEP00000050891.2"/>
    </source>
</evidence>
<evidence type="ECO:0008006" key="4">
    <source>
        <dbReference type="Google" id="ProtNLM"/>
    </source>
</evidence>
<reference evidence="2" key="4">
    <citation type="submission" date="2025-08" db="UniProtKB">
        <authorList>
            <consortium name="Ensembl"/>
        </authorList>
    </citation>
    <scope>IDENTIFICATION</scope>
</reference>
<evidence type="ECO:0000313" key="3">
    <source>
        <dbReference type="Proteomes" id="UP000314983"/>
    </source>
</evidence>
<dbReference type="AlphaFoldDB" id="A0A4W4HHT6"/>
<evidence type="ECO:0000256" key="1">
    <source>
        <dbReference type="SAM" id="MobiDB-lite"/>
    </source>
</evidence>
<proteinExistence type="predicted"/>
<dbReference type="GO" id="GO:0043565">
    <property type="term" value="F:sequence-specific DNA binding"/>
    <property type="evidence" value="ECO:0007669"/>
    <property type="project" value="TreeGrafter"/>
</dbReference>
<feature type="compositionally biased region" description="Polar residues" evidence="1">
    <location>
        <begin position="248"/>
        <end position="262"/>
    </location>
</feature>
<reference evidence="3" key="2">
    <citation type="journal article" date="2017" name="Sci. Adv.">
        <title>A tail of two voltages: Proteomic comparison of the three electric organs of the electric eel.</title>
        <authorList>
            <person name="Traeger L.L."/>
            <person name="Sabat G."/>
            <person name="Barrett-Wilt G.A."/>
            <person name="Wells G.B."/>
            <person name="Sussman M.R."/>
        </authorList>
    </citation>
    <scope>NUCLEOTIDE SEQUENCE [LARGE SCALE GENOMIC DNA]</scope>
</reference>
<dbReference type="GO" id="GO:0019185">
    <property type="term" value="C:snRNA-activating protein complex"/>
    <property type="evidence" value="ECO:0007669"/>
    <property type="project" value="TreeGrafter"/>
</dbReference>
<organism evidence="2 3">
    <name type="scientific">Electrophorus electricus</name>
    <name type="common">Electric eel</name>
    <name type="synonym">Gymnotus electricus</name>
    <dbReference type="NCBI Taxonomy" id="8005"/>
    <lineage>
        <taxon>Eukaryota</taxon>
        <taxon>Metazoa</taxon>
        <taxon>Chordata</taxon>
        <taxon>Craniata</taxon>
        <taxon>Vertebrata</taxon>
        <taxon>Euteleostomi</taxon>
        <taxon>Actinopterygii</taxon>
        <taxon>Neopterygii</taxon>
        <taxon>Teleostei</taxon>
        <taxon>Ostariophysi</taxon>
        <taxon>Gymnotiformes</taxon>
        <taxon>Gymnotoidei</taxon>
        <taxon>Gymnotidae</taxon>
        <taxon>Electrophorus</taxon>
    </lineage>
</organism>
<feature type="region of interest" description="Disordered" evidence="1">
    <location>
        <begin position="245"/>
        <end position="284"/>
    </location>
</feature>
<dbReference type="Pfam" id="PF09808">
    <property type="entry name" value="SNAPC1"/>
    <property type="match status" value="1"/>
</dbReference>
<dbReference type="OMA" id="SYQIRVG"/>
<dbReference type="GO" id="GO:0042795">
    <property type="term" value="P:snRNA transcription by RNA polymerase II"/>
    <property type="evidence" value="ECO:0007669"/>
    <property type="project" value="TreeGrafter"/>
</dbReference>
<protein>
    <recommendedName>
        <fullName evidence="4">Small nuclear RNA activating complex, polypeptide 1b</fullName>
    </recommendedName>
</protein>
<reference evidence="2" key="5">
    <citation type="submission" date="2025-09" db="UniProtKB">
        <authorList>
            <consortium name="Ensembl"/>
        </authorList>
    </citation>
    <scope>IDENTIFICATION</scope>
</reference>
<dbReference type="InterPro" id="IPR019188">
    <property type="entry name" value="SNAPC1"/>
</dbReference>
<dbReference type="Ensembl" id="ENSEEET00000051445.2">
    <property type="protein sequence ID" value="ENSEEEP00000050891.2"/>
    <property type="gene ID" value="ENSEEEG00000023905.2"/>
</dbReference>
<reference evidence="3" key="1">
    <citation type="journal article" date="2014" name="Science">
        <title>Nonhuman genetics. Genomic basis for the convergent evolution of electric organs.</title>
        <authorList>
            <person name="Gallant J.R."/>
            <person name="Traeger L.L."/>
            <person name="Volkening J.D."/>
            <person name="Moffett H."/>
            <person name="Chen P.H."/>
            <person name="Novina C.D."/>
            <person name="Phillips G.N.Jr."/>
            <person name="Anand R."/>
            <person name="Wells G.B."/>
            <person name="Pinch M."/>
            <person name="Guth R."/>
            <person name="Unguez G.A."/>
            <person name="Albert J.S."/>
            <person name="Zakon H.H."/>
            <person name="Samanta M.P."/>
            <person name="Sussman M.R."/>
        </authorList>
    </citation>
    <scope>NUCLEOTIDE SEQUENCE [LARGE SCALE GENOMIC DNA]</scope>
</reference>
<sequence length="284" mass="33455">VTRKLDFFWIPFKTDCEELLGRFQQTMSVRYEEFAAIWKTMDFSSVFYGYTTRHEKRAFSRLAFATVYNYFLPPYSFQIRVGAMYMLYGLYHTQLVWPKEKVWIALKDWVHVQRFVSDAFSCQHLDVVYIYQKLVSERAFLYTAMPKPVHSPFLISYHNMEGGGQDLGKCFLMQEIANVHAHYERIKKGLSMSSSVSVTLLNLTGQLQKCALEFQQWQEKNTVSISWWRPEAFFLCASKSRRHRQVEMDTSGSGTDQLQEQWTPRGRRPPSLRARTWQNLGKKG</sequence>
<dbReference type="STRING" id="8005.ENSEEEP00000050891"/>
<dbReference type="GO" id="GO:0042796">
    <property type="term" value="P:snRNA transcription by RNA polymerase III"/>
    <property type="evidence" value="ECO:0007669"/>
    <property type="project" value="TreeGrafter"/>
</dbReference>
<dbReference type="PANTHER" id="PTHR15131">
    <property type="entry name" value="SMALL NUCLEAR RNA ACTIVATING COMPLEX, POLYPEPTIDE 1"/>
    <property type="match status" value="1"/>
</dbReference>
<keyword evidence="3" id="KW-1185">Reference proteome</keyword>
<reference evidence="2" key="3">
    <citation type="submission" date="2020-05" db="EMBL/GenBank/DDBJ databases">
        <title>Electrophorus electricus (electric eel) genome, fEleEle1, primary haplotype.</title>
        <authorList>
            <person name="Myers G."/>
            <person name="Meyer A."/>
            <person name="Fedrigo O."/>
            <person name="Formenti G."/>
            <person name="Rhie A."/>
            <person name="Tracey A."/>
            <person name="Sims Y."/>
            <person name="Jarvis E.D."/>
        </authorList>
    </citation>
    <scope>NUCLEOTIDE SEQUENCE [LARGE SCALE GENOMIC DNA]</scope>
</reference>
<name>A0A4W4HHT6_ELEEL</name>